<proteinExistence type="predicted"/>
<comment type="caution">
    <text evidence="1">The sequence shown here is derived from an EMBL/GenBank/DDBJ whole genome shotgun (WGS) entry which is preliminary data.</text>
</comment>
<evidence type="ECO:0000313" key="2">
    <source>
        <dbReference type="Proteomes" id="UP000324222"/>
    </source>
</evidence>
<accession>A0A5B7KKB6</accession>
<reference evidence="1 2" key="1">
    <citation type="submission" date="2019-05" db="EMBL/GenBank/DDBJ databases">
        <title>Another draft genome of Portunus trituberculatus and its Hox gene families provides insights of decapod evolution.</title>
        <authorList>
            <person name="Jeong J.-H."/>
            <person name="Song I."/>
            <person name="Kim S."/>
            <person name="Choi T."/>
            <person name="Kim D."/>
            <person name="Ryu S."/>
            <person name="Kim W."/>
        </authorList>
    </citation>
    <scope>NUCLEOTIDE SEQUENCE [LARGE SCALE GENOMIC DNA]</scope>
    <source>
        <tissue evidence="1">Muscle</tissue>
    </source>
</reference>
<name>A0A5B7KKB6_PORTR</name>
<keyword evidence="2" id="KW-1185">Reference proteome</keyword>
<evidence type="ECO:0000313" key="1">
    <source>
        <dbReference type="EMBL" id="MPD05798.1"/>
    </source>
</evidence>
<protein>
    <submittedName>
        <fullName evidence="1">Uncharacterized protein</fullName>
    </submittedName>
</protein>
<organism evidence="1 2">
    <name type="scientific">Portunus trituberculatus</name>
    <name type="common">Swimming crab</name>
    <name type="synonym">Neptunus trituberculatus</name>
    <dbReference type="NCBI Taxonomy" id="210409"/>
    <lineage>
        <taxon>Eukaryota</taxon>
        <taxon>Metazoa</taxon>
        <taxon>Ecdysozoa</taxon>
        <taxon>Arthropoda</taxon>
        <taxon>Crustacea</taxon>
        <taxon>Multicrustacea</taxon>
        <taxon>Malacostraca</taxon>
        <taxon>Eumalacostraca</taxon>
        <taxon>Eucarida</taxon>
        <taxon>Decapoda</taxon>
        <taxon>Pleocyemata</taxon>
        <taxon>Brachyura</taxon>
        <taxon>Eubrachyura</taxon>
        <taxon>Portunoidea</taxon>
        <taxon>Portunidae</taxon>
        <taxon>Portuninae</taxon>
        <taxon>Portunus</taxon>
    </lineage>
</organism>
<dbReference type="AlphaFoldDB" id="A0A5B7KKB6"/>
<dbReference type="EMBL" id="VSRR010147819">
    <property type="protein sequence ID" value="MPD05798.1"/>
    <property type="molecule type" value="Genomic_DNA"/>
</dbReference>
<gene>
    <name evidence="1" type="ORF">E2C01_101566</name>
</gene>
<sequence length="39" mass="4248">MAVLALYHQHAPTRAPTSAIKVKSTPLSLTTHQFCRGVD</sequence>
<dbReference type="Proteomes" id="UP000324222">
    <property type="component" value="Unassembled WGS sequence"/>
</dbReference>